<comment type="subunit">
    <text evidence="12">F-type ATPases have 2 components, F(1) - the catalytic core - and F(0) - the membrane proton channel. F(1) has five subunits: alpha(3), beta(3), gamma(1), delta(1), epsilon(1). F(0) has three main subunits: a(1), b(2) and c(10-14). The alpha and beta chains form an alternating ring which encloses part of the gamma chain. F(1) is attached to F(0) by a central stalk formed by the gamma and epsilon chains, while a peripheral stalk is formed by the delta and b chains.</text>
</comment>
<comment type="similarity">
    <text evidence="1 12 13">Belongs to the ATPase B chain family.</text>
</comment>
<feature type="transmembrane region" description="Helical" evidence="12">
    <location>
        <begin position="40"/>
        <end position="59"/>
    </location>
</feature>
<keyword evidence="3 12" id="KW-0138">CF(0)</keyword>
<dbReference type="Pfam" id="PF00430">
    <property type="entry name" value="ATP-synt_B"/>
    <property type="match status" value="1"/>
</dbReference>
<dbReference type="AlphaFoldDB" id="A0A660KZA8"/>
<accession>A0A660KZA8</accession>
<dbReference type="Proteomes" id="UP000267019">
    <property type="component" value="Unassembled WGS sequence"/>
</dbReference>
<protein>
    <recommendedName>
        <fullName evidence="12">ATP synthase subunit b</fullName>
    </recommendedName>
    <alternativeName>
        <fullName evidence="12">ATP synthase F(0) sector subunit b</fullName>
    </alternativeName>
    <alternativeName>
        <fullName evidence="12">ATPase subunit I</fullName>
    </alternativeName>
    <alternativeName>
        <fullName evidence="12">F-type ATPase subunit b</fullName>
        <shortName evidence="12">F-ATPase subunit b</shortName>
    </alternativeName>
</protein>
<evidence type="ECO:0000256" key="3">
    <source>
        <dbReference type="ARBA" id="ARBA00022547"/>
    </source>
</evidence>
<dbReference type="GO" id="GO:0045259">
    <property type="term" value="C:proton-transporting ATP synthase complex"/>
    <property type="evidence" value="ECO:0007669"/>
    <property type="project" value="UniProtKB-KW"/>
</dbReference>
<comment type="function">
    <text evidence="10 12">F(1)F(0) ATP synthase produces ATP from ADP in the presence of a proton or sodium gradient. F-type ATPases consist of two structural domains, F(1) containing the extramembraneous catalytic core and F(0) containing the membrane proton channel, linked together by a central stalk and a peripheral stalk. During catalysis, ATP synthesis in the catalytic domain of F(1) is coupled via a rotary mechanism of the central stalk subunits to proton translocation.</text>
</comment>
<feature type="coiled-coil region" evidence="14">
    <location>
        <begin position="68"/>
        <end position="160"/>
    </location>
</feature>
<keyword evidence="9 12" id="KW-0066">ATP synthesis</keyword>
<organism evidence="15 16">
    <name type="scientific">Brockia lithotrophica</name>
    <dbReference type="NCBI Taxonomy" id="933949"/>
    <lineage>
        <taxon>Bacteria</taxon>
        <taxon>Bacillati</taxon>
        <taxon>Bacillota</taxon>
        <taxon>Bacilli</taxon>
        <taxon>Bacillales</taxon>
        <taxon>Bacillales Family X. Incertae Sedis</taxon>
        <taxon>Brockia</taxon>
    </lineage>
</organism>
<keyword evidence="4 12" id="KW-0812">Transmembrane</keyword>
<dbReference type="InterPro" id="IPR005864">
    <property type="entry name" value="ATP_synth_F0_bsu_bac"/>
</dbReference>
<dbReference type="InterPro" id="IPR002146">
    <property type="entry name" value="ATP_synth_b/b'su_bac/chlpt"/>
</dbReference>
<gene>
    <name evidence="12" type="primary">atpF</name>
    <name evidence="15" type="ORF">C7438_1503</name>
</gene>
<evidence type="ECO:0000256" key="5">
    <source>
        <dbReference type="ARBA" id="ARBA00022781"/>
    </source>
</evidence>
<dbReference type="HAMAP" id="MF_01398">
    <property type="entry name" value="ATP_synth_b_bprime"/>
    <property type="match status" value="1"/>
</dbReference>
<evidence type="ECO:0000256" key="4">
    <source>
        <dbReference type="ARBA" id="ARBA00022692"/>
    </source>
</evidence>
<sequence>MAAGHLSLSPPQVARERVRRVPETSAQAAGGDLTLLGLPVQIGTMLFQLVVFLLLVYLLQRYAWPYVARALEERRERIRADLEEAARQRAEAQALIEEQRRLLDEARAKAEEILRRSERIAEEERERMLEEARQAVEKIRADAQADIARAKEEAILALRREAVELSIAMAEKILAREVEAKGDRTYLEKLLEEVSR</sequence>
<evidence type="ECO:0000313" key="16">
    <source>
        <dbReference type="Proteomes" id="UP000267019"/>
    </source>
</evidence>
<dbReference type="GO" id="GO:0012505">
    <property type="term" value="C:endomembrane system"/>
    <property type="evidence" value="ECO:0007669"/>
    <property type="project" value="UniProtKB-SubCell"/>
</dbReference>
<keyword evidence="2 12" id="KW-0813">Transport</keyword>
<dbReference type="GO" id="GO:0046961">
    <property type="term" value="F:proton-transporting ATPase activity, rotational mechanism"/>
    <property type="evidence" value="ECO:0007669"/>
    <property type="project" value="TreeGrafter"/>
</dbReference>
<reference evidence="15 16" key="1">
    <citation type="submission" date="2018-10" db="EMBL/GenBank/DDBJ databases">
        <title>Genomic Encyclopedia of Type Strains, Phase IV (KMG-IV): sequencing the most valuable type-strain genomes for metagenomic binning, comparative biology and taxonomic classification.</title>
        <authorList>
            <person name="Goeker M."/>
        </authorList>
    </citation>
    <scope>NUCLEOTIDE SEQUENCE [LARGE SCALE GENOMIC DNA]</scope>
    <source>
        <strain evidence="15 16">DSM 22653</strain>
    </source>
</reference>
<dbReference type="CDD" id="cd06503">
    <property type="entry name" value="ATP-synt_Fo_b"/>
    <property type="match status" value="1"/>
</dbReference>
<name>A0A660KZA8_9BACL</name>
<evidence type="ECO:0000256" key="8">
    <source>
        <dbReference type="ARBA" id="ARBA00023136"/>
    </source>
</evidence>
<evidence type="ECO:0000256" key="9">
    <source>
        <dbReference type="ARBA" id="ARBA00023310"/>
    </source>
</evidence>
<evidence type="ECO:0000256" key="11">
    <source>
        <dbReference type="ARBA" id="ARBA00037847"/>
    </source>
</evidence>
<dbReference type="NCBIfam" id="TIGR01144">
    <property type="entry name" value="ATP_synt_b"/>
    <property type="match status" value="1"/>
</dbReference>
<evidence type="ECO:0000256" key="13">
    <source>
        <dbReference type="RuleBase" id="RU003848"/>
    </source>
</evidence>
<keyword evidence="8 12" id="KW-0472">Membrane</keyword>
<dbReference type="GO" id="GO:0046933">
    <property type="term" value="F:proton-transporting ATP synthase activity, rotational mechanism"/>
    <property type="evidence" value="ECO:0007669"/>
    <property type="project" value="UniProtKB-UniRule"/>
</dbReference>
<evidence type="ECO:0000256" key="14">
    <source>
        <dbReference type="SAM" id="Coils"/>
    </source>
</evidence>
<comment type="caution">
    <text evidence="15">The sequence shown here is derived from an EMBL/GenBank/DDBJ whole genome shotgun (WGS) entry which is preliminary data.</text>
</comment>
<dbReference type="EMBL" id="RBIJ01000005">
    <property type="protein sequence ID" value="RKQ83843.1"/>
    <property type="molecule type" value="Genomic_DNA"/>
</dbReference>
<keyword evidence="6 12" id="KW-1133">Transmembrane helix</keyword>
<evidence type="ECO:0000256" key="12">
    <source>
        <dbReference type="HAMAP-Rule" id="MF_01398"/>
    </source>
</evidence>
<comment type="subcellular location">
    <subcellularLocation>
        <location evidence="12">Cell membrane</location>
        <topology evidence="12">Single-pass membrane protein</topology>
    </subcellularLocation>
    <subcellularLocation>
        <location evidence="11">Endomembrane system</location>
        <topology evidence="11">Single-pass membrane protein</topology>
    </subcellularLocation>
</comment>
<keyword evidence="12" id="KW-1003">Cell membrane</keyword>
<dbReference type="PANTHER" id="PTHR33445:SF2">
    <property type="entry name" value="ATP SYNTHASE SUBUNIT B', CHLOROPLASTIC"/>
    <property type="match status" value="1"/>
</dbReference>
<proteinExistence type="inferred from homology"/>
<keyword evidence="16" id="KW-1185">Reference proteome</keyword>
<dbReference type="GO" id="GO:0005886">
    <property type="term" value="C:plasma membrane"/>
    <property type="evidence" value="ECO:0007669"/>
    <property type="project" value="UniProtKB-SubCell"/>
</dbReference>
<dbReference type="InterPro" id="IPR050059">
    <property type="entry name" value="ATP_synthase_B_chain"/>
</dbReference>
<evidence type="ECO:0000256" key="1">
    <source>
        <dbReference type="ARBA" id="ARBA00005513"/>
    </source>
</evidence>
<evidence type="ECO:0000313" key="15">
    <source>
        <dbReference type="EMBL" id="RKQ83843.1"/>
    </source>
</evidence>
<keyword evidence="14" id="KW-0175">Coiled coil</keyword>
<evidence type="ECO:0000256" key="2">
    <source>
        <dbReference type="ARBA" id="ARBA00022448"/>
    </source>
</evidence>
<comment type="function">
    <text evidence="12">Component of the F(0) channel, it forms part of the peripheral stalk, linking F(1) to F(0).</text>
</comment>
<evidence type="ECO:0000256" key="7">
    <source>
        <dbReference type="ARBA" id="ARBA00023065"/>
    </source>
</evidence>
<evidence type="ECO:0000256" key="10">
    <source>
        <dbReference type="ARBA" id="ARBA00025198"/>
    </source>
</evidence>
<dbReference type="PANTHER" id="PTHR33445">
    <property type="entry name" value="ATP SYNTHASE SUBUNIT B', CHLOROPLASTIC"/>
    <property type="match status" value="1"/>
</dbReference>
<keyword evidence="7 12" id="KW-0406">Ion transport</keyword>
<keyword evidence="5 12" id="KW-0375">Hydrogen ion transport</keyword>
<evidence type="ECO:0000256" key="6">
    <source>
        <dbReference type="ARBA" id="ARBA00022989"/>
    </source>
</evidence>